<name>A0A016TPA0_9BILA</name>
<comment type="caution">
    <text evidence="1">The sequence shown here is derived from an EMBL/GenBank/DDBJ whole genome shotgun (WGS) entry which is preliminary data.</text>
</comment>
<sequence length="97" mass="11585">MLVQRGRPVLISQTMCWDFRPRRYGYGIRSKKKRNGKKAMKISTALSKYFHCRNQKRAFRHPIHKKREKYPEASMNQKSRQKQYIWVAEIPTDGADA</sequence>
<evidence type="ECO:0000313" key="2">
    <source>
        <dbReference type="Proteomes" id="UP000024635"/>
    </source>
</evidence>
<organism evidence="1 2">
    <name type="scientific">Ancylostoma ceylanicum</name>
    <dbReference type="NCBI Taxonomy" id="53326"/>
    <lineage>
        <taxon>Eukaryota</taxon>
        <taxon>Metazoa</taxon>
        <taxon>Ecdysozoa</taxon>
        <taxon>Nematoda</taxon>
        <taxon>Chromadorea</taxon>
        <taxon>Rhabditida</taxon>
        <taxon>Rhabditina</taxon>
        <taxon>Rhabditomorpha</taxon>
        <taxon>Strongyloidea</taxon>
        <taxon>Ancylostomatidae</taxon>
        <taxon>Ancylostomatinae</taxon>
        <taxon>Ancylostoma</taxon>
    </lineage>
</organism>
<dbReference type="AlphaFoldDB" id="A0A016TPA0"/>
<dbReference type="Proteomes" id="UP000024635">
    <property type="component" value="Unassembled WGS sequence"/>
</dbReference>
<keyword evidence="2" id="KW-1185">Reference proteome</keyword>
<protein>
    <submittedName>
        <fullName evidence="1">Uncharacterized protein</fullName>
    </submittedName>
</protein>
<accession>A0A016TPA0</accession>
<gene>
    <name evidence="1" type="primary">Acey_s0087.g2024</name>
    <name evidence="1" type="ORF">Y032_0087g2024</name>
</gene>
<dbReference type="EMBL" id="JARK01001423">
    <property type="protein sequence ID" value="EYC04467.1"/>
    <property type="molecule type" value="Genomic_DNA"/>
</dbReference>
<proteinExistence type="predicted"/>
<evidence type="ECO:0000313" key="1">
    <source>
        <dbReference type="EMBL" id="EYC04467.1"/>
    </source>
</evidence>
<reference evidence="2" key="1">
    <citation type="journal article" date="2015" name="Nat. Genet.">
        <title>The genome and transcriptome of the zoonotic hookworm Ancylostoma ceylanicum identify infection-specific gene families.</title>
        <authorList>
            <person name="Schwarz E.M."/>
            <person name="Hu Y."/>
            <person name="Antoshechkin I."/>
            <person name="Miller M.M."/>
            <person name="Sternberg P.W."/>
            <person name="Aroian R.V."/>
        </authorList>
    </citation>
    <scope>NUCLEOTIDE SEQUENCE</scope>
    <source>
        <strain evidence="2">HY135</strain>
    </source>
</reference>